<dbReference type="InterPro" id="IPR001932">
    <property type="entry name" value="PPM-type_phosphatase-like_dom"/>
</dbReference>
<evidence type="ECO:0000313" key="3">
    <source>
        <dbReference type="EMBL" id="KAB2346970.1"/>
    </source>
</evidence>
<name>A0A6H9YMD4_9ACTN</name>
<evidence type="ECO:0000256" key="1">
    <source>
        <dbReference type="SAM" id="MobiDB-lite"/>
    </source>
</evidence>
<dbReference type="Pfam" id="PF13672">
    <property type="entry name" value="PP2C_2"/>
    <property type="match status" value="1"/>
</dbReference>
<proteinExistence type="predicted"/>
<dbReference type="SUPFAM" id="SSF81606">
    <property type="entry name" value="PP2C-like"/>
    <property type="match status" value="1"/>
</dbReference>
<organism evidence="3 4">
    <name type="scientific">Actinomadura rudentiformis</name>
    <dbReference type="NCBI Taxonomy" id="359158"/>
    <lineage>
        <taxon>Bacteria</taxon>
        <taxon>Bacillati</taxon>
        <taxon>Actinomycetota</taxon>
        <taxon>Actinomycetes</taxon>
        <taxon>Streptosporangiales</taxon>
        <taxon>Thermomonosporaceae</taxon>
        <taxon>Actinomadura</taxon>
    </lineage>
</organism>
<dbReference type="EMBL" id="WBMT01000010">
    <property type="protein sequence ID" value="KAB2346970.1"/>
    <property type="molecule type" value="Genomic_DNA"/>
</dbReference>
<keyword evidence="4" id="KW-1185">Reference proteome</keyword>
<feature type="domain" description="PPM-type phosphatase" evidence="2">
    <location>
        <begin position="22"/>
        <end position="121"/>
    </location>
</feature>
<dbReference type="AlphaFoldDB" id="A0A6H9YMD4"/>
<comment type="caution">
    <text evidence="3">The sequence shown here is derived from an EMBL/GenBank/DDBJ whole genome shotgun (WGS) entry which is preliminary data.</text>
</comment>
<reference evidence="3 4" key="1">
    <citation type="submission" date="2019-09" db="EMBL/GenBank/DDBJ databases">
        <title>Actinomadura physcomitrii sp. nov., a novel actinomycete isolated from moss [Physcomitrium sphaericum (Ludw) Fuernr].</title>
        <authorList>
            <person name="Zhuang X."/>
            <person name="Liu C."/>
        </authorList>
    </citation>
    <scope>NUCLEOTIDE SEQUENCE [LARGE SCALE GENOMIC DNA]</scope>
    <source>
        <strain evidence="3 4">HMC1</strain>
    </source>
</reference>
<dbReference type="Proteomes" id="UP000468735">
    <property type="component" value="Unassembled WGS sequence"/>
</dbReference>
<feature type="region of interest" description="Disordered" evidence="1">
    <location>
        <begin position="232"/>
        <end position="257"/>
    </location>
</feature>
<accession>A0A6H9YMD4</accession>
<evidence type="ECO:0000259" key="2">
    <source>
        <dbReference type="Pfam" id="PF13672"/>
    </source>
</evidence>
<protein>
    <recommendedName>
        <fullName evidence="2">PPM-type phosphatase domain-containing protein</fullName>
    </recommendedName>
</protein>
<sequence length="257" mass="27007">MAFAFAVHTDPGINPIASDAVHAGTWLAAVAEGAGVTVGGELAAEIVVDALAGLDTPTPPDDLTAAMHGALDDARRRIAAVAERSPHHAEMSTMFTALVSADDRIGFIHLGAGRAYMLRGDLYQISPEPNAESRSPHQLPPPTRAGGLLNAAGDRLDSLTLTIREAESRDRYLLCSTALDASLDDQSKYRILSGHADPAIAARHLIDAAIRCHNQPPLTALIADIVEPAPRHNPIKFGQSRSETQATSAPSGSPVTE</sequence>
<evidence type="ECO:0000313" key="4">
    <source>
        <dbReference type="Proteomes" id="UP000468735"/>
    </source>
</evidence>
<feature type="compositionally biased region" description="Polar residues" evidence="1">
    <location>
        <begin position="239"/>
        <end position="257"/>
    </location>
</feature>
<dbReference type="RefSeq" id="WP_151562944.1">
    <property type="nucleotide sequence ID" value="NZ_WBMT01000010.1"/>
</dbReference>
<gene>
    <name evidence="3" type="ORF">F8566_22545</name>
</gene>
<dbReference type="Gene3D" id="3.60.40.10">
    <property type="entry name" value="PPM-type phosphatase domain"/>
    <property type="match status" value="1"/>
</dbReference>
<dbReference type="InterPro" id="IPR036457">
    <property type="entry name" value="PPM-type-like_dom_sf"/>
</dbReference>